<organism evidence="2 3">
    <name type="scientific">Rotaria sordida</name>
    <dbReference type="NCBI Taxonomy" id="392033"/>
    <lineage>
        <taxon>Eukaryota</taxon>
        <taxon>Metazoa</taxon>
        <taxon>Spiralia</taxon>
        <taxon>Gnathifera</taxon>
        <taxon>Rotifera</taxon>
        <taxon>Eurotatoria</taxon>
        <taxon>Bdelloidea</taxon>
        <taxon>Philodinida</taxon>
        <taxon>Philodinidae</taxon>
        <taxon>Rotaria</taxon>
    </lineage>
</organism>
<reference evidence="2" key="1">
    <citation type="submission" date="2021-02" db="EMBL/GenBank/DDBJ databases">
        <authorList>
            <person name="Nowell W R."/>
        </authorList>
    </citation>
    <scope>NUCLEOTIDE SEQUENCE</scope>
</reference>
<name>A0A820AJ88_9BILA</name>
<evidence type="ECO:0000256" key="1">
    <source>
        <dbReference type="SAM" id="MobiDB-lite"/>
    </source>
</evidence>
<dbReference type="EMBL" id="CAJOBE010015457">
    <property type="protein sequence ID" value="CAF4189949.1"/>
    <property type="molecule type" value="Genomic_DNA"/>
</dbReference>
<protein>
    <submittedName>
        <fullName evidence="2">Uncharacterized protein</fullName>
    </submittedName>
</protein>
<feature type="non-terminal residue" evidence="2">
    <location>
        <position position="1"/>
    </location>
</feature>
<sequence>MIEERLPHKAKKDTVFGDYYIDSIDDDDDQITGSNSEEDDSSCNDDMLLDKRTISVSYTSTTPSRINASTILAQLSLVAKRVLVTIIQPKELV</sequence>
<proteinExistence type="predicted"/>
<comment type="caution">
    <text evidence="2">The sequence shown here is derived from an EMBL/GenBank/DDBJ whole genome shotgun (WGS) entry which is preliminary data.</text>
</comment>
<evidence type="ECO:0000313" key="2">
    <source>
        <dbReference type="EMBL" id="CAF4189949.1"/>
    </source>
</evidence>
<gene>
    <name evidence="2" type="ORF">FNK824_LOCUS35690</name>
</gene>
<dbReference type="AlphaFoldDB" id="A0A820AJ88"/>
<feature type="region of interest" description="Disordered" evidence="1">
    <location>
        <begin position="24"/>
        <end position="45"/>
    </location>
</feature>
<accession>A0A820AJ88</accession>
<feature type="compositionally biased region" description="Acidic residues" evidence="1">
    <location>
        <begin position="24"/>
        <end position="43"/>
    </location>
</feature>
<evidence type="ECO:0000313" key="3">
    <source>
        <dbReference type="Proteomes" id="UP000663874"/>
    </source>
</evidence>
<dbReference type="Proteomes" id="UP000663874">
    <property type="component" value="Unassembled WGS sequence"/>
</dbReference>